<keyword evidence="5 6" id="KW-0349">Heme</keyword>
<reference evidence="7" key="2">
    <citation type="journal article" date="2022" name="Microb. Genom.">
        <title>A chromosome-scale genome assembly of the tomato pathogen Cladosporium fulvum reveals a compartmentalized genome architecture and the presence of a dispensable chromosome.</title>
        <authorList>
            <person name="Zaccaron A.Z."/>
            <person name="Chen L.H."/>
            <person name="Samaras A."/>
            <person name="Stergiopoulos I."/>
        </authorList>
    </citation>
    <scope>NUCLEOTIDE SEQUENCE</scope>
    <source>
        <strain evidence="7">Race5_Kim</strain>
    </source>
</reference>
<dbReference type="InterPro" id="IPR017972">
    <property type="entry name" value="Cyt_P450_CS"/>
</dbReference>
<dbReference type="Proteomes" id="UP000756132">
    <property type="component" value="Chromosome 1"/>
</dbReference>
<dbReference type="GO" id="GO:0005506">
    <property type="term" value="F:iron ion binding"/>
    <property type="evidence" value="ECO:0007669"/>
    <property type="project" value="InterPro"/>
</dbReference>
<dbReference type="AlphaFoldDB" id="A0A9Q8L5F3"/>
<evidence type="ECO:0000256" key="2">
    <source>
        <dbReference type="ARBA" id="ARBA00022723"/>
    </source>
</evidence>
<keyword evidence="6 7" id="KW-0503">Monooxygenase</keyword>
<keyword evidence="4 5" id="KW-0408">Iron</keyword>
<evidence type="ECO:0000256" key="4">
    <source>
        <dbReference type="ARBA" id="ARBA00023004"/>
    </source>
</evidence>
<evidence type="ECO:0000256" key="5">
    <source>
        <dbReference type="PIRSR" id="PIRSR602401-1"/>
    </source>
</evidence>
<dbReference type="RefSeq" id="XP_047755581.1">
    <property type="nucleotide sequence ID" value="XM_047899311.1"/>
</dbReference>
<name>A0A9Q8L5F3_PASFU</name>
<dbReference type="GeneID" id="71980041"/>
<dbReference type="GO" id="GO:0004497">
    <property type="term" value="F:monooxygenase activity"/>
    <property type="evidence" value="ECO:0007669"/>
    <property type="project" value="UniProtKB-KW"/>
</dbReference>
<organism evidence="7 8">
    <name type="scientific">Passalora fulva</name>
    <name type="common">Tomato leaf mold</name>
    <name type="synonym">Cladosporium fulvum</name>
    <dbReference type="NCBI Taxonomy" id="5499"/>
    <lineage>
        <taxon>Eukaryota</taxon>
        <taxon>Fungi</taxon>
        <taxon>Dikarya</taxon>
        <taxon>Ascomycota</taxon>
        <taxon>Pezizomycotina</taxon>
        <taxon>Dothideomycetes</taxon>
        <taxon>Dothideomycetidae</taxon>
        <taxon>Mycosphaerellales</taxon>
        <taxon>Mycosphaerellaceae</taxon>
        <taxon>Fulvia</taxon>
    </lineage>
</organism>
<dbReference type="OrthoDB" id="3626587at2759"/>
<reference evidence="7" key="1">
    <citation type="submission" date="2021-12" db="EMBL/GenBank/DDBJ databases">
        <authorList>
            <person name="Zaccaron A."/>
            <person name="Stergiopoulos I."/>
        </authorList>
    </citation>
    <scope>NUCLEOTIDE SEQUENCE</scope>
    <source>
        <strain evidence="7">Race5_Kim</strain>
    </source>
</reference>
<sequence length="378" mass="41804">MLTQIAKDPTNFVDYLGRMTGSMATSIAYGFRLPSVDDPLTHEMLENSHGFFQCVAQSKLLDWYPSLRPLAGLLPRTMNPWASQALNAYAKEKATFGKAYKMGLSSALPCFALDIEAAKPDMKLLTDHAATYIAGIAFEGGADTTRYTLQGLIKAMVLYPEAQRKAQAELDNVVGADEIPSSHHLKDLKYINQTAKEAVRWMPTAINGATPHATVKEEHYRDYRIPAGATIVLAVWSANHDPKEFDDVRRFYPERQNPDTSVYESANLASPKERGQWGFGSGRRICPGMHIAHNTLMLSIARLLWAFEFGKAKDANGNIIGIDRDAMVGGLAAMPAPFQCSITPRSAERAALISKEWAKLSERSLDAKGNYKHSMFDE</sequence>
<dbReference type="InterPro" id="IPR036396">
    <property type="entry name" value="Cyt_P450_sf"/>
</dbReference>
<evidence type="ECO:0000256" key="1">
    <source>
        <dbReference type="ARBA" id="ARBA00010617"/>
    </source>
</evidence>
<dbReference type="KEGG" id="ffu:CLAFUR5_00163"/>
<dbReference type="InterPro" id="IPR002401">
    <property type="entry name" value="Cyt_P450_E_grp-I"/>
</dbReference>
<dbReference type="InterPro" id="IPR001128">
    <property type="entry name" value="Cyt_P450"/>
</dbReference>
<dbReference type="Gene3D" id="1.10.630.10">
    <property type="entry name" value="Cytochrome P450"/>
    <property type="match status" value="1"/>
</dbReference>
<keyword evidence="3 6" id="KW-0560">Oxidoreductase</keyword>
<evidence type="ECO:0000313" key="7">
    <source>
        <dbReference type="EMBL" id="UJO11215.1"/>
    </source>
</evidence>
<dbReference type="PRINTS" id="PR00463">
    <property type="entry name" value="EP450I"/>
</dbReference>
<proteinExistence type="inferred from homology"/>
<dbReference type="EMBL" id="CP090163">
    <property type="protein sequence ID" value="UJO11215.1"/>
    <property type="molecule type" value="Genomic_DNA"/>
</dbReference>
<dbReference type="PANTHER" id="PTHR46300:SF6">
    <property type="entry name" value="CYTOCHROME P450 2C30"/>
    <property type="match status" value="1"/>
</dbReference>
<feature type="binding site" description="axial binding residue" evidence="5">
    <location>
        <position position="286"/>
    </location>
    <ligand>
        <name>heme</name>
        <dbReference type="ChEBI" id="CHEBI:30413"/>
    </ligand>
    <ligandPart>
        <name>Fe</name>
        <dbReference type="ChEBI" id="CHEBI:18248"/>
    </ligandPart>
</feature>
<evidence type="ECO:0000256" key="6">
    <source>
        <dbReference type="RuleBase" id="RU000461"/>
    </source>
</evidence>
<comment type="cofactor">
    <cofactor evidence="5">
        <name>heme</name>
        <dbReference type="ChEBI" id="CHEBI:30413"/>
    </cofactor>
</comment>
<dbReference type="Pfam" id="PF00067">
    <property type="entry name" value="p450"/>
    <property type="match status" value="1"/>
</dbReference>
<keyword evidence="8" id="KW-1185">Reference proteome</keyword>
<protein>
    <submittedName>
        <fullName evidence="7">Cytochrome P450 monooxygenase</fullName>
    </submittedName>
</protein>
<dbReference type="GO" id="GO:0020037">
    <property type="term" value="F:heme binding"/>
    <property type="evidence" value="ECO:0007669"/>
    <property type="project" value="InterPro"/>
</dbReference>
<comment type="similarity">
    <text evidence="1 6">Belongs to the cytochrome P450 family.</text>
</comment>
<evidence type="ECO:0000256" key="3">
    <source>
        <dbReference type="ARBA" id="ARBA00023002"/>
    </source>
</evidence>
<dbReference type="PANTHER" id="PTHR46300">
    <property type="entry name" value="P450, PUTATIVE (EUROFUNG)-RELATED-RELATED"/>
    <property type="match status" value="1"/>
</dbReference>
<dbReference type="InterPro" id="IPR050364">
    <property type="entry name" value="Cytochrome_P450_fung"/>
</dbReference>
<keyword evidence="2 5" id="KW-0479">Metal-binding</keyword>
<accession>A0A9Q8L5F3</accession>
<gene>
    <name evidence="7" type="ORF">CLAFUR5_00163</name>
</gene>
<evidence type="ECO:0000313" key="8">
    <source>
        <dbReference type="Proteomes" id="UP000756132"/>
    </source>
</evidence>
<dbReference type="GO" id="GO:0016705">
    <property type="term" value="F:oxidoreductase activity, acting on paired donors, with incorporation or reduction of molecular oxygen"/>
    <property type="evidence" value="ECO:0007669"/>
    <property type="project" value="InterPro"/>
</dbReference>
<dbReference type="SUPFAM" id="SSF48264">
    <property type="entry name" value="Cytochrome P450"/>
    <property type="match status" value="1"/>
</dbReference>
<dbReference type="PROSITE" id="PS00086">
    <property type="entry name" value="CYTOCHROME_P450"/>
    <property type="match status" value="1"/>
</dbReference>